<comment type="caution">
    <text evidence="1">The sequence shown here is derived from an EMBL/GenBank/DDBJ whole genome shotgun (WGS) entry which is preliminary data.</text>
</comment>
<proteinExistence type="predicted"/>
<reference evidence="1 2" key="1">
    <citation type="submission" date="2019-01" db="EMBL/GenBank/DDBJ databases">
        <title>The draft genome of Rhizobium sp. 24NR.</title>
        <authorList>
            <person name="Liu L."/>
            <person name="Liang L."/>
            <person name="Shi S."/>
            <person name="Xu L."/>
            <person name="Wang X."/>
            <person name="Li L."/>
            <person name="Zhang X."/>
        </authorList>
    </citation>
    <scope>NUCLEOTIDE SEQUENCE [LARGE SCALE GENOMIC DNA]</scope>
    <source>
        <strain evidence="1 2">24NR</strain>
    </source>
</reference>
<dbReference type="EMBL" id="SBIP01000003">
    <property type="protein sequence ID" value="RWX76630.1"/>
    <property type="molecule type" value="Genomic_DNA"/>
</dbReference>
<dbReference type="OrthoDB" id="361944at2"/>
<keyword evidence="2" id="KW-1185">Reference proteome</keyword>
<dbReference type="InterPro" id="IPR025528">
    <property type="entry name" value="BrnA_antitoxin"/>
</dbReference>
<dbReference type="Proteomes" id="UP000287687">
    <property type="component" value="Unassembled WGS sequence"/>
</dbReference>
<gene>
    <name evidence="1" type="ORF">EPK99_13165</name>
</gene>
<sequence length="111" mass="12741">MRKKSAENIRYEVDLDNLPPLTDKQKAELEALSQLPDEEIDYSDIAALADDKLEHMARGRLYRPVKQQITARVDADVLEWLKSQGKGYQARMNAILRREMLASVRSGKQAR</sequence>
<evidence type="ECO:0000313" key="2">
    <source>
        <dbReference type="Proteomes" id="UP000287687"/>
    </source>
</evidence>
<dbReference type="Pfam" id="PF14384">
    <property type="entry name" value="BrnA_antitoxin"/>
    <property type="match status" value="1"/>
</dbReference>
<accession>A0A444LF10</accession>
<dbReference type="RefSeq" id="WP_128443548.1">
    <property type="nucleotide sequence ID" value="NZ_SBIP01000003.1"/>
</dbReference>
<evidence type="ECO:0000313" key="1">
    <source>
        <dbReference type="EMBL" id="RWX76630.1"/>
    </source>
</evidence>
<name>A0A444LF10_9HYPH</name>
<protein>
    <submittedName>
        <fullName evidence="1">Cytoplasmic protein</fullName>
    </submittedName>
</protein>
<dbReference type="AlphaFoldDB" id="A0A444LF10"/>
<organism evidence="1 2">
    <name type="scientific">Neorhizobium lilium</name>
    <dbReference type="NCBI Taxonomy" id="2503024"/>
    <lineage>
        <taxon>Bacteria</taxon>
        <taxon>Pseudomonadati</taxon>
        <taxon>Pseudomonadota</taxon>
        <taxon>Alphaproteobacteria</taxon>
        <taxon>Hyphomicrobiales</taxon>
        <taxon>Rhizobiaceae</taxon>
        <taxon>Rhizobium/Agrobacterium group</taxon>
        <taxon>Neorhizobium</taxon>
    </lineage>
</organism>